<dbReference type="EMBL" id="BARU01022112">
    <property type="protein sequence ID" value="GAH53038.1"/>
    <property type="molecule type" value="Genomic_DNA"/>
</dbReference>
<dbReference type="PANTHER" id="PTHR21381">
    <property type="entry name" value="ZGC:162297"/>
    <property type="match status" value="1"/>
</dbReference>
<dbReference type="InterPro" id="IPR005137">
    <property type="entry name" value="BtpA"/>
</dbReference>
<evidence type="ECO:0000256" key="1">
    <source>
        <dbReference type="ARBA" id="ARBA00006007"/>
    </source>
</evidence>
<accession>X1I667</accession>
<comment type="caution">
    <text evidence="2">The sequence shown here is derived from an EMBL/GenBank/DDBJ whole genome shotgun (WGS) entry which is preliminary data.</text>
</comment>
<reference evidence="2" key="1">
    <citation type="journal article" date="2014" name="Front. Microbiol.">
        <title>High frequency of phylogenetically diverse reductive dehalogenase-homologous genes in deep subseafloor sedimentary metagenomes.</title>
        <authorList>
            <person name="Kawai M."/>
            <person name="Futagami T."/>
            <person name="Toyoda A."/>
            <person name="Takaki Y."/>
            <person name="Nishi S."/>
            <person name="Hori S."/>
            <person name="Arai W."/>
            <person name="Tsubouchi T."/>
            <person name="Morono Y."/>
            <person name="Uchiyama I."/>
            <person name="Ito T."/>
            <person name="Fujiyama A."/>
            <person name="Inagaki F."/>
            <person name="Takami H."/>
        </authorList>
    </citation>
    <scope>NUCLEOTIDE SEQUENCE</scope>
    <source>
        <strain evidence="2">Expedition CK06-06</strain>
    </source>
</reference>
<dbReference type="PANTHER" id="PTHR21381:SF3">
    <property type="entry name" value="SGC REGION PROTEIN SGCQ-RELATED"/>
    <property type="match status" value="1"/>
</dbReference>
<dbReference type="Pfam" id="PF03437">
    <property type="entry name" value="BtpA"/>
    <property type="match status" value="1"/>
</dbReference>
<dbReference type="InterPro" id="IPR011060">
    <property type="entry name" value="RibuloseP-bd_barrel"/>
</dbReference>
<organism evidence="2">
    <name type="scientific">marine sediment metagenome</name>
    <dbReference type="NCBI Taxonomy" id="412755"/>
    <lineage>
        <taxon>unclassified sequences</taxon>
        <taxon>metagenomes</taxon>
        <taxon>ecological metagenomes</taxon>
    </lineage>
</organism>
<comment type="similarity">
    <text evidence="1">Belongs to the BtpA family.</text>
</comment>
<dbReference type="SUPFAM" id="SSF51366">
    <property type="entry name" value="Ribulose-phoshate binding barrel"/>
    <property type="match status" value="1"/>
</dbReference>
<dbReference type="AlphaFoldDB" id="X1I667"/>
<gene>
    <name evidence="2" type="ORF">S03H2_36071</name>
</gene>
<protein>
    <recommendedName>
        <fullName evidence="3">BtpA family membrane complex biogenesis protein</fullName>
    </recommendedName>
</protein>
<sequence length="79" mass="8666">GIVAKMNLFKEIKENAGEVPVLANTGVTSDTVEDILKEVDGAIIGTAFKVDGITWNPVSQERVKKLMQKVSLLRKNLKK</sequence>
<proteinExistence type="inferred from homology"/>
<feature type="non-terminal residue" evidence="2">
    <location>
        <position position="1"/>
    </location>
</feature>
<evidence type="ECO:0000313" key="2">
    <source>
        <dbReference type="EMBL" id="GAH53038.1"/>
    </source>
</evidence>
<evidence type="ECO:0008006" key="3">
    <source>
        <dbReference type="Google" id="ProtNLM"/>
    </source>
</evidence>
<name>X1I667_9ZZZZ</name>